<dbReference type="Gene3D" id="3.30.70.1290">
    <property type="entry name" value="Transposase IS200-like"/>
    <property type="match status" value="1"/>
</dbReference>
<dbReference type="Proteomes" id="UP000033067">
    <property type="component" value="Chromosome"/>
</dbReference>
<sequence length="233" mass="26262">MARLPRPDVPGIPLHIVQRGNDRQPCFADIADYQRFLHELGEAALRHHCQLHAYVLMTNHVHLLATPLEPGGASRMMQAIGRRYVATFNTRHHRTGTLWEGRFKSALVDSERYVLACYRYIELNPVRAGITSAPGAYAWSSHACNAYGIREPRITPHPAYLALGSSDGDRQGAYRDLLAQGLPSEEAEALRLHTRQQKAWGSERFRRQMETSVLRSMESRPRGRPASIPGKCT</sequence>
<dbReference type="Pfam" id="PF01797">
    <property type="entry name" value="Y1_Tnp"/>
    <property type="match status" value="1"/>
</dbReference>
<dbReference type="InterPro" id="IPR036515">
    <property type="entry name" value="Transposase_17_sf"/>
</dbReference>
<dbReference type="GO" id="GO:0004803">
    <property type="term" value="F:transposase activity"/>
    <property type="evidence" value="ECO:0007669"/>
    <property type="project" value="InterPro"/>
</dbReference>
<evidence type="ECO:0000313" key="3">
    <source>
        <dbReference type="EMBL" id="AKC87087.1"/>
    </source>
</evidence>
<dbReference type="InterPro" id="IPR002686">
    <property type="entry name" value="Transposase_17"/>
</dbReference>
<feature type="domain" description="Transposase IS200-like" evidence="2">
    <location>
        <begin position="9"/>
        <end position="124"/>
    </location>
</feature>
<evidence type="ECO:0000313" key="4">
    <source>
        <dbReference type="Proteomes" id="UP000033067"/>
    </source>
</evidence>
<protein>
    <submittedName>
        <fullName evidence="3">Transposase</fullName>
    </submittedName>
</protein>
<organism evidence="3 4">
    <name type="scientific">Pseudoxanthomonas suwonensis</name>
    <dbReference type="NCBI Taxonomy" id="314722"/>
    <lineage>
        <taxon>Bacteria</taxon>
        <taxon>Pseudomonadati</taxon>
        <taxon>Pseudomonadota</taxon>
        <taxon>Gammaproteobacteria</taxon>
        <taxon>Lysobacterales</taxon>
        <taxon>Lysobacteraceae</taxon>
        <taxon>Pseudoxanthomonas</taxon>
    </lineage>
</organism>
<dbReference type="PANTHER" id="PTHR34322:SF2">
    <property type="entry name" value="TRANSPOSASE IS200-LIKE DOMAIN-CONTAINING PROTEIN"/>
    <property type="match status" value="1"/>
</dbReference>
<dbReference type="RefSeq" id="WP_052632085.1">
    <property type="nucleotide sequence ID" value="NZ_CP011144.1"/>
</dbReference>
<dbReference type="SUPFAM" id="SSF143422">
    <property type="entry name" value="Transposase IS200-like"/>
    <property type="match status" value="1"/>
</dbReference>
<dbReference type="GO" id="GO:0003677">
    <property type="term" value="F:DNA binding"/>
    <property type="evidence" value="ECO:0007669"/>
    <property type="project" value="InterPro"/>
</dbReference>
<dbReference type="AlphaFoldDB" id="A0A0E3Z215"/>
<dbReference type="OrthoDB" id="9814067at2"/>
<dbReference type="PANTHER" id="PTHR34322">
    <property type="entry name" value="TRANSPOSASE, Y1_TNP DOMAIN-CONTAINING"/>
    <property type="match status" value="1"/>
</dbReference>
<gene>
    <name evidence="3" type="ORF">WQ53_10350</name>
</gene>
<dbReference type="PATRIC" id="fig|314722.6.peg.2226"/>
<dbReference type="KEGG" id="psuw:WQ53_10350"/>
<reference evidence="3 4" key="1">
    <citation type="journal article" date="2015" name="Genome Announc.">
        <title>Complete Genome Sequence of Pseudoxanthomonas suwonensis Strain J1, a Cellulose-Degrading Bacterium Isolated from Leaf- and Wood-Enriched Soil.</title>
        <authorList>
            <person name="Hou L."/>
            <person name="Jiang J."/>
            <person name="Xu Z."/>
            <person name="Zhou Y."/>
            <person name="Leung F.C."/>
        </authorList>
    </citation>
    <scope>NUCLEOTIDE SEQUENCE [LARGE SCALE GENOMIC DNA]</scope>
    <source>
        <strain evidence="3 4">J1</strain>
    </source>
</reference>
<evidence type="ECO:0000256" key="1">
    <source>
        <dbReference type="SAM" id="MobiDB-lite"/>
    </source>
</evidence>
<keyword evidence="4" id="KW-1185">Reference proteome</keyword>
<proteinExistence type="predicted"/>
<dbReference type="SMART" id="SM01321">
    <property type="entry name" value="Y1_Tnp"/>
    <property type="match status" value="1"/>
</dbReference>
<accession>A0A0E3Z215</accession>
<feature type="region of interest" description="Disordered" evidence="1">
    <location>
        <begin position="211"/>
        <end position="233"/>
    </location>
</feature>
<dbReference type="GO" id="GO:0006313">
    <property type="term" value="P:DNA transposition"/>
    <property type="evidence" value="ECO:0007669"/>
    <property type="project" value="InterPro"/>
</dbReference>
<name>A0A0E3Z215_9GAMM</name>
<dbReference type="EMBL" id="CP011144">
    <property type="protein sequence ID" value="AKC87087.1"/>
    <property type="molecule type" value="Genomic_DNA"/>
</dbReference>
<evidence type="ECO:0000259" key="2">
    <source>
        <dbReference type="SMART" id="SM01321"/>
    </source>
</evidence>